<evidence type="ECO:0000256" key="1">
    <source>
        <dbReference type="SAM" id="MobiDB-lite"/>
    </source>
</evidence>
<dbReference type="AlphaFoldDB" id="A0A372NU41"/>
<gene>
    <name evidence="2" type="ORF">D0C36_13890</name>
</gene>
<organism evidence="2 3">
    <name type="scientific">Mucilaginibacter conchicola</name>
    <dbReference type="NCBI Taxonomy" id="2303333"/>
    <lineage>
        <taxon>Bacteria</taxon>
        <taxon>Pseudomonadati</taxon>
        <taxon>Bacteroidota</taxon>
        <taxon>Sphingobacteriia</taxon>
        <taxon>Sphingobacteriales</taxon>
        <taxon>Sphingobacteriaceae</taxon>
        <taxon>Mucilaginibacter</taxon>
    </lineage>
</organism>
<reference evidence="2 3" key="1">
    <citation type="submission" date="2018-08" db="EMBL/GenBank/DDBJ databases">
        <title>Mucilaginibacter sp. MYSH2.</title>
        <authorList>
            <person name="Seo T."/>
        </authorList>
    </citation>
    <scope>NUCLEOTIDE SEQUENCE [LARGE SCALE GENOMIC DNA]</scope>
    <source>
        <strain evidence="2 3">MYSH2</strain>
    </source>
</reference>
<evidence type="ECO:0000313" key="2">
    <source>
        <dbReference type="EMBL" id="RFZ92514.1"/>
    </source>
</evidence>
<evidence type="ECO:0000313" key="3">
    <source>
        <dbReference type="Proteomes" id="UP000264217"/>
    </source>
</evidence>
<dbReference type="Proteomes" id="UP000264217">
    <property type="component" value="Unassembled WGS sequence"/>
</dbReference>
<accession>A0A372NU41</accession>
<dbReference type="EMBL" id="QWDC01000002">
    <property type="protein sequence ID" value="RFZ92514.1"/>
    <property type="molecule type" value="Genomic_DNA"/>
</dbReference>
<feature type="region of interest" description="Disordered" evidence="1">
    <location>
        <begin position="142"/>
        <end position="177"/>
    </location>
</feature>
<sequence>MKKMILTAAIFLGCIAYKQEAKAQISLSINIGSQPDWGPTGYDHVDYYYLPDVGAYYDVPAHQYVYYENNTWVRRTSLPSRYANYNLYNGYKVVVNERQPWLRDNVYRTKYASYRGRTGQTIIRDSRDVKYRDHWMANKQRQAYHKELQRDRKDARKDYKDYRKDVKQYNKDRRHGH</sequence>
<comment type="caution">
    <text evidence="2">The sequence shown here is derived from an EMBL/GenBank/DDBJ whole genome shotgun (WGS) entry which is preliminary data.</text>
</comment>
<keyword evidence="3" id="KW-1185">Reference proteome</keyword>
<dbReference type="OrthoDB" id="799522at2"/>
<dbReference type="RefSeq" id="WP_117392223.1">
    <property type="nucleotide sequence ID" value="NZ_QWDC01000002.1"/>
</dbReference>
<feature type="compositionally biased region" description="Basic and acidic residues" evidence="1">
    <location>
        <begin position="144"/>
        <end position="171"/>
    </location>
</feature>
<proteinExistence type="predicted"/>
<name>A0A372NU41_9SPHI</name>
<protein>
    <submittedName>
        <fullName evidence="2">Uncharacterized protein</fullName>
    </submittedName>
</protein>